<evidence type="ECO:0000256" key="6">
    <source>
        <dbReference type="ARBA" id="ARBA00022741"/>
    </source>
</evidence>
<keyword evidence="4" id="KW-0762">Sugar transport</keyword>
<dbReference type="Gene3D" id="3.40.50.300">
    <property type="entry name" value="P-loop containing nucleotide triphosphate hydrolases"/>
    <property type="match status" value="2"/>
</dbReference>
<evidence type="ECO:0000313" key="11">
    <source>
        <dbReference type="EMBL" id="RKL68365.1"/>
    </source>
</evidence>
<dbReference type="InterPro" id="IPR050107">
    <property type="entry name" value="ABC_carbohydrate_import_ATPase"/>
</dbReference>
<dbReference type="SUPFAM" id="SSF52540">
    <property type="entry name" value="P-loop containing nucleoside triphosphate hydrolases"/>
    <property type="match status" value="2"/>
</dbReference>
<dbReference type="CDD" id="cd03216">
    <property type="entry name" value="ABC_Carb_Monos_I"/>
    <property type="match status" value="1"/>
</dbReference>
<dbReference type="PROSITE" id="PS50893">
    <property type="entry name" value="ABC_TRANSPORTER_2"/>
    <property type="match status" value="2"/>
</dbReference>
<keyword evidence="9" id="KW-0472">Membrane</keyword>
<comment type="caution">
    <text evidence="11">The sequence shown here is derived from an EMBL/GenBank/DDBJ whole genome shotgun (WGS) entry which is preliminary data.</text>
</comment>
<dbReference type="InterPro" id="IPR027417">
    <property type="entry name" value="P-loop_NTPase"/>
</dbReference>
<dbReference type="PANTHER" id="PTHR43790">
    <property type="entry name" value="CARBOHYDRATE TRANSPORT ATP-BINDING PROTEIN MG119-RELATED"/>
    <property type="match status" value="1"/>
</dbReference>
<dbReference type="AlphaFoldDB" id="A0A3A9KKN8"/>
<keyword evidence="8" id="KW-1278">Translocase</keyword>
<dbReference type="InterPro" id="IPR003593">
    <property type="entry name" value="AAA+_ATPase"/>
</dbReference>
<proteinExistence type="predicted"/>
<reference evidence="11 12" key="1">
    <citation type="submission" date="2017-10" db="EMBL/GenBank/DDBJ databases">
        <title>Bacillus sp. nov., a halophilic bacterium isolated from a Keqin Lake.</title>
        <authorList>
            <person name="Wang H."/>
        </authorList>
    </citation>
    <scope>NUCLEOTIDE SEQUENCE [LARGE SCALE GENOMIC DNA]</scope>
    <source>
        <strain evidence="11 12">KCTC 13187</strain>
    </source>
</reference>
<dbReference type="RefSeq" id="WP_110938705.1">
    <property type="nucleotide sequence ID" value="NZ_KZ614147.1"/>
</dbReference>
<dbReference type="PROSITE" id="PS00211">
    <property type="entry name" value="ABC_TRANSPORTER_1"/>
    <property type="match status" value="1"/>
</dbReference>
<evidence type="ECO:0000256" key="4">
    <source>
        <dbReference type="ARBA" id="ARBA00022597"/>
    </source>
</evidence>
<dbReference type="FunFam" id="3.40.50.300:FF:000127">
    <property type="entry name" value="Ribose import ATP-binding protein RbsA"/>
    <property type="match status" value="1"/>
</dbReference>
<keyword evidence="7 11" id="KW-0067">ATP-binding</keyword>
<evidence type="ECO:0000256" key="3">
    <source>
        <dbReference type="ARBA" id="ARBA00022475"/>
    </source>
</evidence>
<feature type="domain" description="ABC transporter" evidence="10">
    <location>
        <begin position="12"/>
        <end position="248"/>
    </location>
</feature>
<dbReference type="GO" id="GO:0005886">
    <property type="term" value="C:plasma membrane"/>
    <property type="evidence" value="ECO:0007669"/>
    <property type="project" value="UniProtKB-SubCell"/>
</dbReference>
<dbReference type="EMBL" id="PDOE01000002">
    <property type="protein sequence ID" value="RKL68365.1"/>
    <property type="molecule type" value="Genomic_DNA"/>
</dbReference>
<dbReference type="GO" id="GO:0016887">
    <property type="term" value="F:ATP hydrolysis activity"/>
    <property type="evidence" value="ECO:0007669"/>
    <property type="project" value="InterPro"/>
</dbReference>
<dbReference type="Pfam" id="PF00005">
    <property type="entry name" value="ABC_tran"/>
    <property type="match status" value="2"/>
</dbReference>
<evidence type="ECO:0000259" key="10">
    <source>
        <dbReference type="PROSITE" id="PS50893"/>
    </source>
</evidence>
<dbReference type="OrthoDB" id="9771863at2"/>
<keyword evidence="3" id="KW-1003">Cell membrane</keyword>
<evidence type="ECO:0000256" key="1">
    <source>
        <dbReference type="ARBA" id="ARBA00004202"/>
    </source>
</evidence>
<dbReference type="CDD" id="cd03215">
    <property type="entry name" value="ABC_Carb_Monos_II"/>
    <property type="match status" value="1"/>
</dbReference>
<evidence type="ECO:0000256" key="2">
    <source>
        <dbReference type="ARBA" id="ARBA00022448"/>
    </source>
</evidence>
<keyword evidence="12" id="KW-1185">Reference proteome</keyword>
<gene>
    <name evidence="11" type="ORF">CR203_07755</name>
</gene>
<keyword evidence="5" id="KW-0677">Repeat</keyword>
<feature type="domain" description="ABC transporter" evidence="10">
    <location>
        <begin position="265"/>
        <end position="506"/>
    </location>
</feature>
<protein>
    <submittedName>
        <fullName evidence="11">Sugar ABC transporter ATP-binding protein</fullName>
    </submittedName>
</protein>
<organism evidence="11 12">
    <name type="scientific">Salipaludibacillus neizhouensis</name>
    <dbReference type="NCBI Taxonomy" id="885475"/>
    <lineage>
        <taxon>Bacteria</taxon>
        <taxon>Bacillati</taxon>
        <taxon>Bacillota</taxon>
        <taxon>Bacilli</taxon>
        <taxon>Bacillales</taxon>
        <taxon>Bacillaceae</taxon>
    </lineage>
</organism>
<keyword evidence="6" id="KW-0547">Nucleotide-binding</keyword>
<evidence type="ECO:0000256" key="9">
    <source>
        <dbReference type="ARBA" id="ARBA00023136"/>
    </source>
</evidence>
<name>A0A3A9KKN8_9BACI</name>
<sequence length="506" mass="56039">MYEKSDTVEVCLEAKQISKIYPGTLALDKVDIKLYRGKVNVLIGENGAGKSTLMKIIAGVEQPTEGTILFHGNEVSFTNTREAAEAGIGIIHQELNLFPNLTVAQNIFMAREKTKYGKINEGEHNKQTKDVLQKLEQAIEPDKIVGELRVGQQQIIEIAKTMIQKELSILIMDEPTSSLSNKEVEVLFHLIEELKQQGVAIVYISHRMEEIMRIGDTVTILRDGKLVASERVSEIDLPWIVEKMVGHSGKKIKKNEHKKLGKEILKVENLVLPREDGLALDDVSFSLFEGEILGIYGMLGAGRTEILECLMGRNKDVKGDFFVDGKYAKPKSVPDQISKGFAYIPEDRQKEGLIQSLSVAKNLTISSLKNYTWFFHLLKKQEENAVTETIKNFFIKVSNSDLPIYSLSGGNQQKVVIGKSILTSPKILLLDEPTRGIDISAKADVFEIVNKLADQGIAVILVSSELNEMINVADRVIVLSKGKVTGEFTGSGVNEQSLMRAATGGE</sequence>
<evidence type="ECO:0000256" key="8">
    <source>
        <dbReference type="ARBA" id="ARBA00022967"/>
    </source>
</evidence>
<evidence type="ECO:0000313" key="12">
    <source>
        <dbReference type="Proteomes" id="UP000281498"/>
    </source>
</evidence>
<evidence type="ECO:0000256" key="5">
    <source>
        <dbReference type="ARBA" id="ARBA00022737"/>
    </source>
</evidence>
<evidence type="ECO:0000256" key="7">
    <source>
        <dbReference type="ARBA" id="ARBA00022840"/>
    </source>
</evidence>
<comment type="subcellular location">
    <subcellularLocation>
        <location evidence="1">Cell membrane</location>
        <topology evidence="1">Peripheral membrane protein</topology>
    </subcellularLocation>
</comment>
<accession>A0A3A9KKN8</accession>
<dbReference type="SMART" id="SM00382">
    <property type="entry name" value="AAA"/>
    <property type="match status" value="2"/>
</dbReference>
<keyword evidence="2" id="KW-0813">Transport</keyword>
<dbReference type="GO" id="GO:0005524">
    <property type="term" value="F:ATP binding"/>
    <property type="evidence" value="ECO:0007669"/>
    <property type="project" value="UniProtKB-KW"/>
</dbReference>
<dbReference type="InterPro" id="IPR003439">
    <property type="entry name" value="ABC_transporter-like_ATP-bd"/>
</dbReference>
<dbReference type="InterPro" id="IPR017871">
    <property type="entry name" value="ABC_transporter-like_CS"/>
</dbReference>
<dbReference type="Proteomes" id="UP000281498">
    <property type="component" value="Unassembled WGS sequence"/>
</dbReference>
<dbReference type="PANTHER" id="PTHR43790:SF3">
    <property type="entry name" value="D-ALLOSE IMPORT ATP-BINDING PROTEIN ALSA-RELATED"/>
    <property type="match status" value="1"/>
</dbReference>